<evidence type="ECO:0000256" key="2">
    <source>
        <dbReference type="ARBA" id="ARBA00022692"/>
    </source>
</evidence>
<keyword evidence="7" id="KW-1185">Reference proteome</keyword>
<comment type="caution">
    <text evidence="6">The sequence shown here is derived from an EMBL/GenBank/DDBJ whole genome shotgun (WGS) entry which is preliminary data.</text>
</comment>
<dbReference type="GO" id="GO:0015267">
    <property type="term" value="F:channel activity"/>
    <property type="evidence" value="ECO:0007669"/>
    <property type="project" value="InterPro"/>
</dbReference>
<dbReference type="SUPFAM" id="SSF81338">
    <property type="entry name" value="Aquaporin-like"/>
    <property type="match status" value="1"/>
</dbReference>
<dbReference type="AlphaFoldDB" id="A0A8X8WPG1"/>
<keyword evidence="4 5" id="KW-0472">Membrane</keyword>
<feature type="transmembrane region" description="Helical" evidence="5">
    <location>
        <begin position="128"/>
        <end position="150"/>
    </location>
</feature>
<sequence length="169" mass="18064">MAESKEEDVQVGVNKFRERQPLGTAAQIGGHFLVSVMGVGRDKNKCASVGTQGIAWAHQSGCDVWNVVGEEGVVVVHGDAVCWSWGGEGFHEGATQRRCQLRQPRVMALVLRLSPPLSLSTPQTHMSLYILAPLPIGFAVFLVHLATIPITGTGINPARSLGITHGMTT</sequence>
<keyword evidence="3 5" id="KW-1133">Transmembrane helix</keyword>
<accession>A0A8X8WPG1</accession>
<dbReference type="Gene3D" id="1.20.1080.10">
    <property type="entry name" value="Glycerol uptake facilitator protein"/>
    <property type="match status" value="1"/>
</dbReference>
<evidence type="ECO:0000256" key="5">
    <source>
        <dbReference type="SAM" id="Phobius"/>
    </source>
</evidence>
<dbReference type="Pfam" id="PF00230">
    <property type="entry name" value="MIP"/>
    <property type="match status" value="1"/>
</dbReference>
<evidence type="ECO:0000256" key="3">
    <source>
        <dbReference type="ARBA" id="ARBA00022989"/>
    </source>
</evidence>
<proteinExistence type="predicted"/>
<organism evidence="6">
    <name type="scientific">Salvia splendens</name>
    <name type="common">Scarlet sage</name>
    <dbReference type="NCBI Taxonomy" id="180675"/>
    <lineage>
        <taxon>Eukaryota</taxon>
        <taxon>Viridiplantae</taxon>
        <taxon>Streptophyta</taxon>
        <taxon>Embryophyta</taxon>
        <taxon>Tracheophyta</taxon>
        <taxon>Spermatophyta</taxon>
        <taxon>Magnoliopsida</taxon>
        <taxon>eudicotyledons</taxon>
        <taxon>Gunneridae</taxon>
        <taxon>Pentapetalae</taxon>
        <taxon>asterids</taxon>
        <taxon>lamiids</taxon>
        <taxon>Lamiales</taxon>
        <taxon>Lamiaceae</taxon>
        <taxon>Nepetoideae</taxon>
        <taxon>Mentheae</taxon>
        <taxon>Salviinae</taxon>
        <taxon>Salvia</taxon>
        <taxon>Salvia subgen. Calosphace</taxon>
        <taxon>core Calosphace</taxon>
    </lineage>
</organism>
<dbReference type="PANTHER" id="PTHR45687">
    <property type="entry name" value="AQUAPORIN OR AQUAGLYCEROPORIN RELATED"/>
    <property type="match status" value="1"/>
</dbReference>
<dbReference type="InterPro" id="IPR034294">
    <property type="entry name" value="Aquaporin_transptr"/>
</dbReference>
<keyword evidence="2 5" id="KW-0812">Transmembrane</keyword>
<dbReference type="EMBL" id="PNBA02000015">
    <property type="protein sequence ID" value="KAG6399330.1"/>
    <property type="molecule type" value="Genomic_DNA"/>
</dbReference>
<protein>
    <submittedName>
        <fullName evidence="6">Uncharacterized protein</fullName>
    </submittedName>
</protein>
<evidence type="ECO:0000256" key="1">
    <source>
        <dbReference type="ARBA" id="ARBA00004141"/>
    </source>
</evidence>
<dbReference type="InterPro" id="IPR023271">
    <property type="entry name" value="Aquaporin-like"/>
</dbReference>
<gene>
    <name evidence="6" type="ORF">SASPL_140806</name>
</gene>
<dbReference type="InterPro" id="IPR000425">
    <property type="entry name" value="MIP"/>
</dbReference>
<evidence type="ECO:0000313" key="7">
    <source>
        <dbReference type="Proteomes" id="UP000298416"/>
    </source>
</evidence>
<evidence type="ECO:0000256" key="4">
    <source>
        <dbReference type="ARBA" id="ARBA00023136"/>
    </source>
</evidence>
<reference evidence="6" key="2">
    <citation type="submission" date="2020-08" db="EMBL/GenBank/DDBJ databases">
        <title>Plant Genome Project.</title>
        <authorList>
            <person name="Zhang R.-G."/>
        </authorList>
    </citation>
    <scope>NUCLEOTIDE SEQUENCE</scope>
    <source>
        <strain evidence="6">Huo1</strain>
        <tissue evidence="6">Leaf</tissue>
    </source>
</reference>
<dbReference type="GO" id="GO:0016020">
    <property type="term" value="C:membrane"/>
    <property type="evidence" value="ECO:0007669"/>
    <property type="project" value="UniProtKB-SubCell"/>
</dbReference>
<evidence type="ECO:0000313" key="6">
    <source>
        <dbReference type="EMBL" id="KAG6399330.1"/>
    </source>
</evidence>
<comment type="subcellular location">
    <subcellularLocation>
        <location evidence="1">Membrane</location>
        <topology evidence="1">Multi-pass membrane protein</topology>
    </subcellularLocation>
</comment>
<name>A0A8X8WPG1_SALSN</name>
<reference evidence="6" key="1">
    <citation type="submission" date="2018-01" db="EMBL/GenBank/DDBJ databases">
        <authorList>
            <person name="Mao J.F."/>
        </authorList>
    </citation>
    <scope>NUCLEOTIDE SEQUENCE</scope>
    <source>
        <strain evidence="6">Huo1</strain>
        <tissue evidence="6">Leaf</tissue>
    </source>
</reference>
<dbReference type="Proteomes" id="UP000298416">
    <property type="component" value="Unassembled WGS sequence"/>
</dbReference>